<dbReference type="Proteomes" id="UP000071859">
    <property type="component" value="Unassembled WGS sequence"/>
</dbReference>
<comment type="caution">
    <text evidence="1">The sequence shown here is derived from an EMBL/GenBank/DDBJ whole genome shotgun (WGS) entry which is preliminary data.</text>
</comment>
<dbReference type="AlphaFoldDB" id="A0A158EKQ6"/>
<evidence type="ECO:0008006" key="3">
    <source>
        <dbReference type="Google" id="ProtNLM"/>
    </source>
</evidence>
<dbReference type="InterPro" id="IPR026349">
    <property type="entry name" value="CHP04255"/>
</dbReference>
<proteinExistence type="predicted"/>
<evidence type="ECO:0000313" key="2">
    <source>
        <dbReference type="Proteomes" id="UP000071859"/>
    </source>
</evidence>
<evidence type="ECO:0000313" key="1">
    <source>
        <dbReference type="EMBL" id="SAL06966.1"/>
    </source>
</evidence>
<name>A0A158EKQ6_9BURK</name>
<organism evidence="1 2">
    <name type="scientific">Caballeronia calidae</name>
    <dbReference type="NCBI Taxonomy" id="1777139"/>
    <lineage>
        <taxon>Bacteria</taxon>
        <taxon>Pseudomonadati</taxon>
        <taxon>Pseudomonadota</taxon>
        <taxon>Betaproteobacteria</taxon>
        <taxon>Burkholderiales</taxon>
        <taxon>Burkholderiaceae</taxon>
        <taxon>Caballeronia</taxon>
    </lineage>
</organism>
<dbReference type="RefSeq" id="WP_062612797.1">
    <property type="nucleotide sequence ID" value="NZ_FCOX02000151.1"/>
</dbReference>
<protein>
    <recommendedName>
        <fullName evidence="3">TIGR04255 family protein</fullName>
    </recommendedName>
</protein>
<keyword evidence="2" id="KW-1185">Reference proteome</keyword>
<dbReference type="NCBIfam" id="TIGR04255">
    <property type="entry name" value="sporadTIGR04255"/>
    <property type="match status" value="1"/>
</dbReference>
<dbReference type="EMBL" id="FCOX02000151">
    <property type="protein sequence ID" value="SAL06966.1"/>
    <property type="molecule type" value="Genomic_DNA"/>
</dbReference>
<accession>A0A158EKQ6</accession>
<gene>
    <name evidence="1" type="ORF">AWB78_08343</name>
</gene>
<reference evidence="1" key="1">
    <citation type="submission" date="2016-01" db="EMBL/GenBank/DDBJ databases">
        <authorList>
            <person name="Peeters C."/>
        </authorList>
    </citation>
    <scope>NUCLEOTIDE SEQUENCE</scope>
    <source>
        <strain evidence="1">LMG 29321</strain>
    </source>
</reference>
<sequence length="259" mass="29389">MTSEWQSAGLVGYKSDNLDRYKRNFLRQAVCEFRFPTLLDLGRPKPPDSFAKALRKEYPFLDLVQEMQFGIGGEPGGSVNKHVFRSEKRKWTVSIKENALSVETSAYTEYRELRSRTLSALAAAYKVIDTDFFTRVGLRYINVVQTDDEQDPIRHGWINDQLVAPLRSGLFSGVSEFSGRLALASEDGGCLLQHSLRFKPRETMEENPEVVPGFTIDIDAFRNGVKYDEAGDVLDGMHTQAFNVFDWTLGEPAREYLAK</sequence>
<dbReference type="OrthoDB" id="7107919at2"/>